<feature type="compositionally biased region" description="Pro residues" evidence="1">
    <location>
        <begin position="659"/>
        <end position="668"/>
    </location>
</feature>
<dbReference type="InterPro" id="IPR037508">
    <property type="entry name" value="Msb1/Mug8"/>
</dbReference>
<evidence type="ECO:0000313" key="3">
    <source>
        <dbReference type="EMBL" id="GJE89081.1"/>
    </source>
</evidence>
<dbReference type="Proteomes" id="UP000703269">
    <property type="component" value="Unassembled WGS sequence"/>
</dbReference>
<feature type="region of interest" description="Disordered" evidence="1">
    <location>
        <begin position="737"/>
        <end position="771"/>
    </location>
</feature>
<gene>
    <name evidence="3" type="ORF">PsYK624_051730</name>
</gene>
<reference evidence="3 4" key="1">
    <citation type="submission" date="2021-08" db="EMBL/GenBank/DDBJ databases">
        <title>Draft Genome Sequence of Phanerochaete sordida strain YK-624.</title>
        <authorList>
            <person name="Mori T."/>
            <person name="Dohra H."/>
            <person name="Suzuki T."/>
            <person name="Kawagishi H."/>
            <person name="Hirai H."/>
        </authorList>
    </citation>
    <scope>NUCLEOTIDE SEQUENCE [LARGE SCALE GENOMIC DNA]</scope>
    <source>
        <strain evidence="3 4">YK-624</strain>
    </source>
</reference>
<feature type="compositionally biased region" description="Low complexity" evidence="1">
    <location>
        <begin position="40"/>
        <end position="54"/>
    </location>
</feature>
<evidence type="ECO:0000259" key="2">
    <source>
        <dbReference type="Pfam" id="PF08101"/>
    </source>
</evidence>
<feature type="domain" description="Meiotically up-regulated protein Msb1/Mug8" evidence="2">
    <location>
        <begin position="236"/>
        <end position="381"/>
    </location>
</feature>
<feature type="region of interest" description="Disordered" evidence="1">
    <location>
        <begin position="555"/>
        <end position="604"/>
    </location>
</feature>
<dbReference type="PANTHER" id="PTHR28093:SF1">
    <property type="entry name" value="MORPHOGENESIS-RELATED PROTEIN MSB1"/>
    <property type="match status" value="1"/>
</dbReference>
<protein>
    <recommendedName>
        <fullName evidence="2">Meiotically up-regulated protein Msb1/Mug8 domain-containing protein</fullName>
    </recommendedName>
</protein>
<dbReference type="InterPro" id="IPR008936">
    <property type="entry name" value="Rho_GTPase_activation_prot"/>
</dbReference>
<name>A0A9P3LB39_9APHY</name>
<feature type="compositionally biased region" description="Low complexity" evidence="1">
    <location>
        <begin position="561"/>
        <end position="580"/>
    </location>
</feature>
<dbReference type="PANTHER" id="PTHR28093">
    <property type="entry name" value="MORPHOGENESIS-RELATED PROTEIN MSB1"/>
    <property type="match status" value="1"/>
</dbReference>
<comment type="caution">
    <text evidence="3">The sequence shown here is derived from an EMBL/GenBank/DDBJ whole genome shotgun (WGS) entry which is preliminary data.</text>
</comment>
<feature type="compositionally biased region" description="Polar residues" evidence="1">
    <location>
        <begin position="73"/>
        <end position="83"/>
    </location>
</feature>
<feature type="region of interest" description="Disordered" evidence="1">
    <location>
        <begin position="657"/>
        <end position="685"/>
    </location>
</feature>
<dbReference type="EMBL" id="BPQB01000011">
    <property type="protein sequence ID" value="GJE89081.1"/>
    <property type="molecule type" value="Genomic_DNA"/>
</dbReference>
<proteinExistence type="predicted"/>
<feature type="compositionally biased region" description="Low complexity" evidence="1">
    <location>
        <begin position="669"/>
        <end position="678"/>
    </location>
</feature>
<evidence type="ECO:0000256" key="1">
    <source>
        <dbReference type="SAM" id="MobiDB-lite"/>
    </source>
</evidence>
<sequence length="1042" mass="110728">MPSFLTKVFGRKKDEKDTASASNSSLLGGKYEPVSPPVSPSAVQSSGQQSTQQTHVKESSLPMFRSRSRTVDKQQPSSLTSASAPHLTLNLPVPKEQKSRALGVVFEADPESSSALPDEIIGDRRLSPLEALLLVKACSSAIAERGGLESLGLMHPHWYSASPEVQRKLISLFVLSLGPRTPITTLSPTPASPSAIFETELSYTRDPHDIAGVLRWGVRHLRLEGSSLGKGSSSSEWSWYQTFASSERDANYPPKAFSQSLVPLLPPAHLQLLTALLDIMSSLAAHGEAIGTSGSKLSKLFGLWLVSAERAKASENWAEFYKRWEQAGRIFEHLFLAYIREEDSGHKMPLRLSELVKQYPYHSEKTAGSANDTLPLLPIPRFSTRRRDALFIRVDTLLPTPSSPHPSREHPLRLISEAFKVSVASDATIVDAANAIWQDLKAKASEDGESDGAYPALSKILDDETMRLLSMIPADQSGPLASPVPRSATTSSPATPLLRAPESPARTRSASVGNPNGDSKTNGHNGAAPSLTNWADFSTTGFGDSSIGQSLSLSITESDKTSPSQTSSRRPSPPRGRSTTLDTHTRKPTPPTASHPETKPKSTVKSIEIVQVDEAFFDFWSDSLLDPISADWPTFVVCQLKDSSSKTALLVIEQIISRPSPPPMPPMPSMRETSPRPSISASVGGRKSFTFSPTIKRFSFFNTQNRAEPMAGGVKKTSIKSATKSPRIGEMGEILPEEESPASLPQPAKPVSGLGLTTPESKPVTASPKAEAALPAVPLVEAAAPEVPPEVAPVATEAVKTESEAPEKPTVPVPEDPADVVVPVDNASPGADSEQTEKALPPAPEPVVLTGGTPGPEVALSSSEPAAMAHAAETAHAEDAATEPEPEQAHTESSAEDQTLEESTLEEECHQPSGGAVVSAFMEHLDSSDEIQPAKPEVTQPEPTIEEEIAADAGAEFSEPTPEPIALAATVAAAEAAGSSTEHIGGPVEPVAETVTHDTVPELETKDDMAVNGNGSSHVAEPSQAADDTQDSHINHPEEASA</sequence>
<feature type="region of interest" description="Disordered" evidence="1">
    <location>
        <begin position="1"/>
        <end position="93"/>
    </location>
</feature>
<dbReference type="OrthoDB" id="3362494at2759"/>
<feature type="compositionally biased region" description="Basic and acidic residues" evidence="1">
    <location>
        <begin position="1030"/>
        <end position="1042"/>
    </location>
</feature>
<dbReference type="Pfam" id="PF08101">
    <property type="entry name" value="Msb1-Mug8_dom"/>
    <property type="match status" value="1"/>
</dbReference>
<feature type="compositionally biased region" description="Polar residues" evidence="1">
    <location>
        <begin position="506"/>
        <end position="532"/>
    </location>
</feature>
<accession>A0A9P3LB39</accession>
<evidence type="ECO:0000313" key="4">
    <source>
        <dbReference type="Proteomes" id="UP000703269"/>
    </source>
</evidence>
<keyword evidence="4" id="KW-1185">Reference proteome</keyword>
<dbReference type="AlphaFoldDB" id="A0A9P3LB39"/>
<feature type="region of interest" description="Disordered" evidence="1">
    <location>
        <begin position="784"/>
        <end position="916"/>
    </location>
</feature>
<feature type="region of interest" description="Disordered" evidence="1">
    <location>
        <begin position="976"/>
        <end position="1042"/>
    </location>
</feature>
<organism evidence="3 4">
    <name type="scientific">Phanerochaete sordida</name>
    <dbReference type="NCBI Taxonomy" id="48140"/>
    <lineage>
        <taxon>Eukaryota</taxon>
        <taxon>Fungi</taxon>
        <taxon>Dikarya</taxon>
        <taxon>Basidiomycota</taxon>
        <taxon>Agaricomycotina</taxon>
        <taxon>Agaricomycetes</taxon>
        <taxon>Polyporales</taxon>
        <taxon>Phanerochaetaceae</taxon>
        <taxon>Phanerochaete</taxon>
    </lineage>
</organism>
<feature type="compositionally biased region" description="Acidic residues" evidence="1">
    <location>
        <begin position="894"/>
        <end position="906"/>
    </location>
</feature>
<feature type="region of interest" description="Disordered" evidence="1">
    <location>
        <begin position="475"/>
        <end position="532"/>
    </location>
</feature>
<dbReference type="Gene3D" id="1.10.555.10">
    <property type="entry name" value="Rho GTPase activation protein"/>
    <property type="match status" value="1"/>
</dbReference>
<feature type="compositionally biased region" description="Basic and acidic residues" evidence="1">
    <location>
        <begin position="995"/>
        <end position="1009"/>
    </location>
</feature>
<dbReference type="InterPro" id="IPR012965">
    <property type="entry name" value="Msb1/Mug8_dom"/>
</dbReference>